<organism evidence="1 2">
    <name type="scientific">Acinetobacter lactucae</name>
    <dbReference type="NCBI Taxonomy" id="1785128"/>
    <lineage>
        <taxon>Bacteria</taxon>
        <taxon>Pseudomonadati</taxon>
        <taxon>Pseudomonadota</taxon>
        <taxon>Gammaproteobacteria</taxon>
        <taxon>Moraxellales</taxon>
        <taxon>Moraxellaceae</taxon>
        <taxon>Acinetobacter</taxon>
        <taxon>Acinetobacter calcoaceticus/baumannii complex</taxon>
    </lineage>
</organism>
<sequence>MLVFKKSGEGIKAYSDADYANDCNDRLSYSGYVVMLGGSVSWKSKKQPRVSCSTVEAECRAMSFVTREMKWFRMILVDIRQE</sequence>
<dbReference type="PANTHER" id="PTHR11439:SF440">
    <property type="entry name" value="INTEGRASE CATALYTIC DOMAIN-CONTAINING PROTEIN"/>
    <property type="match status" value="1"/>
</dbReference>
<dbReference type="PANTHER" id="PTHR11439">
    <property type="entry name" value="GAG-POL-RELATED RETROTRANSPOSON"/>
    <property type="match status" value="1"/>
</dbReference>
<name>A0AB35K9J1_9GAMM</name>
<evidence type="ECO:0000313" key="1">
    <source>
        <dbReference type="EMBL" id="MDD9322365.1"/>
    </source>
</evidence>
<reference evidence="1" key="1">
    <citation type="submission" date="2022-12" db="EMBL/GenBank/DDBJ databases">
        <title>Acinetobacter lactucae: Emerging opportunistic pathogenic species of genus Acinetobacter isolated from immunocompromised patients in clinical settings of India.</title>
        <authorList>
            <person name="Amar A.K."/>
            <person name="Sawant A.R."/>
            <person name="Meera M."/>
            <person name="Tomar A."/>
            <person name="Sistla S."/>
            <person name="Prashanth K."/>
        </authorList>
    </citation>
    <scope>NUCLEOTIDE SEQUENCE</scope>
    <source>
        <strain evidence="1">PKAL1828C</strain>
    </source>
</reference>
<evidence type="ECO:0000313" key="2">
    <source>
        <dbReference type="Proteomes" id="UP001150055"/>
    </source>
</evidence>
<dbReference type="Proteomes" id="UP001150055">
    <property type="component" value="Unassembled WGS sequence"/>
</dbReference>
<dbReference type="EMBL" id="JALNTG010000204">
    <property type="protein sequence ID" value="MDD9322365.1"/>
    <property type="molecule type" value="Genomic_DNA"/>
</dbReference>
<accession>A0AB35K9J1</accession>
<feature type="non-terminal residue" evidence="1">
    <location>
        <position position="82"/>
    </location>
</feature>
<comment type="caution">
    <text evidence="1">The sequence shown here is derived from an EMBL/GenBank/DDBJ whole genome shotgun (WGS) entry which is preliminary data.</text>
</comment>
<protein>
    <submittedName>
        <fullName evidence="1">Ty1/Copia family ribonuclease HI</fullName>
    </submittedName>
</protein>
<dbReference type="CDD" id="cd09272">
    <property type="entry name" value="RNase_HI_RT_Ty1"/>
    <property type="match status" value="1"/>
</dbReference>
<gene>
    <name evidence="1" type="ORF">M0O54_20070</name>
</gene>
<dbReference type="AlphaFoldDB" id="A0AB35K9J1"/>
<proteinExistence type="predicted"/>
<dbReference type="RefSeq" id="WP_274579463.1">
    <property type="nucleotide sequence ID" value="NZ_JALNTG010000204.1"/>
</dbReference>